<evidence type="ECO:0000256" key="5">
    <source>
        <dbReference type="ARBA" id="ARBA00022516"/>
    </source>
</evidence>
<keyword evidence="17" id="KW-1185">Reference proteome</keyword>
<dbReference type="InterPro" id="IPR003231">
    <property type="entry name" value="ACP"/>
</dbReference>
<evidence type="ECO:0000256" key="3">
    <source>
        <dbReference type="ARBA" id="ARBA00010930"/>
    </source>
</evidence>
<evidence type="ECO:0000256" key="12">
    <source>
        <dbReference type="ARBA" id="ARBA00023160"/>
    </source>
</evidence>
<dbReference type="GO" id="GO:0031177">
    <property type="term" value="F:phosphopantetheine binding"/>
    <property type="evidence" value="ECO:0007669"/>
    <property type="project" value="InterPro"/>
</dbReference>
<organism evidence="16 17">
    <name type="scientific">Actinidia rufa</name>
    <dbReference type="NCBI Taxonomy" id="165716"/>
    <lineage>
        <taxon>Eukaryota</taxon>
        <taxon>Viridiplantae</taxon>
        <taxon>Streptophyta</taxon>
        <taxon>Embryophyta</taxon>
        <taxon>Tracheophyta</taxon>
        <taxon>Spermatophyta</taxon>
        <taxon>Magnoliopsida</taxon>
        <taxon>eudicotyledons</taxon>
        <taxon>Gunneridae</taxon>
        <taxon>Pentapetalae</taxon>
        <taxon>asterids</taxon>
        <taxon>Ericales</taxon>
        <taxon>Actinidiaceae</taxon>
        <taxon>Actinidia</taxon>
    </lineage>
</organism>
<dbReference type="Proteomes" id="UP000585474">
    <property type="component" value="Unassembled WGS sequence"/>
</dbReference>
<dbReference type="PANTHER" id="PTHR46153">
    <property type="entry name" value="ACYL CARRIER PROTEIN"/>
    <property type="match status" value="1"/>
</dbReference>
<evidence type="ECO:0000256" key="1">
    <source>
        <dbReference type="ARBA" id="ARBA00003180"/>
    </source>
</evidence>
<evidence type="ECO:0000256" key="8">
    <source>
        <dbReference type="ARBA" id="ARBA00022640"/>
    </source>
</evidence>
<dbReference type="OrthoDB" id="1693754at2759"/>
<dbReference type="PANTHER" id="PTHR46153:SF20">
    <property type="entry name" value="ACYL CARRIER PROTEIN 2, CHLOROPLASTIC-RELATED"/>
    <property type="match status" value="1"/>
</dbReference>
<evidence type="ECO:0000256" key="4">
    <source>
        <dbReference type="ARBA" id="ARBA00022450"/>
    </source>
</evidence>
<evidence type="ECO:0000256" key="7">
    <source>
        <dbReference type="ARBA" id="ARBA00022553"/>
    </source>
</evidence>
<feature type="region of interest" description="Disordered" evidence="14">
    <location>
        <begin position="144"/>
        <end position="216"/>
    </location>
</feature>
<dbReference type="InterPro" id="IPR044813">
    <property type="entry name" value="ACP_chloroplastic"/>
</dbReference>
<dbReference type="SMART" id="SM00823">
    <property type="entry name" value="PKS_PP"/>
    <property type="match status" value="1"/>
</dbReference>
<evidence type="ECO:0000256" key="13">
    <source>
        <dbReference type="RuleBase" id="RU000722"/>
    </source>
</evidence>
<feature type="compositionally biased region" description="Acidic residues" evidence="14">
    <location>
        <begin position="159"/>
        <end position="169"/>
    </location>
</feature>
<keyword evidence="6" id="KW-0150">Chloroplast</keyword>
<feature type="domain" description="Carrier" evidence="15">
    <location>
        <begin position="62"/>
        <end position="137"/>
    </location>
</feature>
<evidence type="ECO:0000313" key="17">
    <source>
        <dbReference type="Proteomes" id="UP000585474"/>
    </source>
</evidence>
<dbReference type="GO" id="GO:0000036">
    <property type="term" value="F:acyl carrier activity"/>
    <property type="evidence" value="ECO:0007669"/>
    <property type="project" value="InterPro"/>
</dbReference>
<dbReference type="Gene3D" id="1.10.1200.10">
    <property type="entry name" value="ACP-like"/>
    <property type="match status" value="1"/>
</dbReference>
<comment type="caution">
    <text evidence="16">The sequence shown here is derived from an EMBL/GenBank/DDBJ whole genome shotgun (WGS) entry which is preliminary data.</text>
</comment>
<keyword evidence="9" id="KW-0276">Fatty acid metabolism</keyword>
<reference evidence="16 17" key="1">
    <citation type="submission" date="2019-07" db="EMBL/GenBank/DDBJ databases">
        <title>De Novo Assembly of kiwifruit Actinidia rufa.</title>
        <authorList>
            <person name="Sugita-Konishi S."/>
            <person name="Sato K."/>
            <person name="Mori E."/>
            <person name="Abe Y."/>
            <person name="Kisaki G."/>
            <person name="Hamano K."/>
            <person name="Suezawa K."/>
            <person name="Otani M."/>
            <person name="Fukuda T."/>
            <person name="Manabe T."/>
            <person name="Gomi K."/>
            <person name="Tabuchi M."/>
            <person name="Akimitsu K."/>
            <person name="Kataoka I."/>
        </authorList>
    </citation>
    <scope>NUCLEOTIDE SEQUENCE [LARGE SCALE GENOMIC DNA]</scope>
    <source>
        <strain evidence="17">cv. Fuchu</strain>
    </source>
</reference>
<dbReference type="InterPro" id="IPR036736">
    <property type="entry name" value="ACP-like_sf"/>
</dbReference>
<evidence type="ECO:0000313" key="16">
    <source>
        <dbReference type="EMBL" id="GFY85217.1"/>
    </source>
</evidence>
<name>A0A7J0EHV4_9ERIC</name>
<accession>A0A7J0EHV4</accession>
<dbReference type="PROSITE" id="PS50075">
    <property type="entry name" value="CARRIER"/>
    <property type="match status" value="1"/>
</dbReference>
<keyword evidence="10" id="KW-0809">Transit peptide</keyword>
<keyword evidence="11" id="KW-0443">Lipid metabolism</keyword>
<sequence>MAFAAGSSISVTSISCLFKQNQAPIRFSSLNSVLLSVNAKSFPSLTSRTGQNRFQVSCAAKPETVQKVCEIVRKQLALPAETAVTGDSKFAALGADSLDTVEIVMGLEEAFDISVQEDSAQNIATVQDAADMIETLVEKKNTNPTKTARFKKPKRLRDDDAEISLDPDGETAKSGPNPDISSGFGGLGFEGMVGMEDPIGEGNLPPGEGKRGEISGESFVNGEERGFANSAGAAERVVGGEEREGKAMKAIMSDDSNQKEAIQMMVWNQASPRIKVGPGDWTVMGRHRVACMSSDTVK</sequence>
<dbReference type="GO" id="GO:0009507">
    <property type="term" value="C:chloroplast"/>
    <property type="evidence" value="ECO:0007669"/>
    <property type="project" value="UniProtKB-SubCell"/>
</dbReference>
<dbReference type="EMBL" id="BJWL01000003">
    <property type="protein sequence ID" value="GFY85217.1"/>
    <property type="molecule type" value="Genomic_DNA"/>
</dbReference>
<proteinExistence type="inferred from homology"/>
<dbReference type="SUPFAM" id="SSF47336">
    <property type="entry name" value="ACP-like"/>
    <property type="match status" value="1"/>
</dbReference>
<protein>
    <recommendedName>
        <fullName evidence="13">Acyl carrier protein</fullName>
    </recommendedName>
</protein>
<evidence type="ECO:0000259" key="15">
    <source>
        <dbReference type="PROSITE" id="PS50075"/>
    </source>
</evidence>
<comment type="function">
    <text evidence="1 13">Carrier of the growing fatty acid chain in fatty acid biosynthesis.</text>
</comment>
<comment type="similarity">
    <text evidence="3">Belongs to the acyl carrier protein (ACP) family.</text>
</comment>
<evidence type="ECO:0000256" key="11">
    <source>
        <dbReference type="ARBA" id="ARBA00023098"/>
    </source>
</evidence>
<dbReference type="Pfam" id="PF00550">
    <property type="entry name" value="PP-binding"/>
    <property type="match status" value="1"/>
</dbReference>
<keyword evidence="12 13" id="KW-0275">Fatty acid biosynthesis</keyword>
<dbReference type="AlphaFoldDB" id="A0A7J0EHV4"/>
<keyword evidence="4 13" id="KW-0596">Phosphopantetheine</keyword>
<comment type="subcellular location">
    <subcellularLocation>
        <location evidence="2">Plastid</location>
        <location evidence="2">Chloroplast</location>
    </subcellularLocation>
</comment>
<evidence type="ECO:0000256" key="9">
    <source>
        <dbReference type="ARBA" id="ARBA00022832"/>
    </source>
</evidence>
<dbReference type="HAMAP" id="MF_01217">
    <property type="entry name" value="Acyl_carrier"/>
    <property type="match status" value="1"/>
</dbReference>
<evidence type="ECO:0000256" key="14">
    <source>
        <dbReference type="SAM" id="MobiDB-lite"/>
    </source>
</evidence>
<keyword evidence="7" id="KW-0597">Phosphoprotein</keyword>
<evidence type="ECO:0000256" key="10">
    <source>
        <dbReference type="ARBA" id="ARBA00022946"/>
    </source>
</evidence>
<evidence type="ECO:0000256" key="6">
    <source>
        <dbReference type="ARBA" id="ARBA00022528"/>
    </source>
</evidence>
<dbReference type="InterPro" id="IPR009081">
    <property type="entry name" value="PP-bd_ACP"/>
</dbReference>
<dbReference type="NCBIfam" id="TIGR00517">
    <property type="entry name" value="acyl_carrier"/>
    <property type="match status" value="1"/>
</dbReference>
<keyword evidence="8" id="KW-0934">Plastid</keyword>
<dbReference type="PROSITE" id="PS00012">
    <property type="entry name" value="PHOSPHOPANTETHEINE"/>
    <property type="match status" value="1"/>
</dbReference>
<keyword evidence="5 13" id="KW-0444">Lipid biosynthesis</keyword>
<dbReference type="InterPro" id="IPR006162">
    <property type="entry name" value="Ppantetheine_attach_site"/>
</dbReference>
<gene>
    <name evidence="16" type="ORF">Acr_03g0019910</name>
</gene>
<dbReference type="InterPro" id="IPR020806">
    <property type="entry name" value="PKS_PP-bd"/>
</dbReference>
<evidence type="ECO:0000256" key="2">
    <source>
        <dbReference type="ARBA" id="ARBA00004229"/>
    </source>
</evidence>